<keyword evidence="2" id="KW-0479">Metal-binding</keyword>
<dbReference type="Gene3D" id="2.60.120.620">
    <property type="entry name" value="q2cbj1_9rhob like domain"/>
    <property type="match status" value="1"/>
</dbReference>
<dbReference type="GO" id="GO:0004656">
    <property type="term" value="F:procollagen-proline 4-dioxygenase activity"/>
    <property type="evidence" value="ECO:0007669"/>
    <property type="project" value="TreeGrafter"/>
</dbReference>
<dbReference type="Proteomes" id="UP001147782">
    <property type="component" value="Unassembled WGS sequence"/>
</dbReference>
<name>A0A9W9V9E0_9EURO</name>
<accession>A0A9W9V9E0</accession>
<dbReference type="OrthoDB" id="420380at2759"/>
<keyword evidence="3" id="KW-0223">Dioxygenase</keyword>
<comment type="caution">
    <text evidence="7">The sequence shown here is derived from an EMBL/GenBank/DDBJ whole genome shotgun (WGS) entry which is preliminary data.</text>
</comment>
<dbReference type="AlphaFoldDB" id="A0A9W9V9E0"/>
<keyword evidence="4" id="KW-0560">Oxidoreductase</keyword>
<sequence length="275" mass="31226">MKVLGLPHLLLGVLIGISIPFFLHESQILHHAYHRIAQLVEKWKQIPLNPSVLQVAQPGYTIHLFSLDPLVIYVEGFVNGDEAQHLISLADENFQPSEIWSNNGTVGTIAPHIRDSQWASPTRDAVVRRVEKRAAEFQGYGRAGFLEPLKVLKYELGGHYNHHYDTFPHREARISMEGNRFSTFFVYLQANCTGGGTNFPRLSPPKDDRWCQFIDCDEPYEAGVTFRPIPGNAIYWHNLRSSDRSPHPDLLHSGLPVTSGVKVGLNIWTWTPEDW</sequence>
<dbReference type="InterPro" id="IPR045054">
    <property type="entry name" value="P4HA-like"/>
</dbReference>
<evidence type="ECO:0000313" key="8">
    <source>
        <dbReference type="Proteomes" id="UP001147782"/>
    </source>
</evidence>
<dbReference type="InterPro" id="IPR005123">
    <property type="entry name" value="Oxoglu/Fe-dep_dioxygenase_dom"/>
</dbReference>
<evidence type="ECO:0000259" key="6">
    <source>
        <dbReference type="PROSITE" id="PS51471"/>
    </source>
</evidence>
<dbReference type="GeneID" id="81439430"/>
<dbReference type="GO" id="GO:0005783">
    <property type="term" value="C:endoplasmic reticulum"/>
    <property type="evidence" value="ECO:0007669"/>
    <property type="project" value="TreeGrafter"/>
</dbReference>
<reference evidence="7" key="2">
    <citation type="journal article" date="2023" name="IMA Fungus">
        <title>Comparative genomic study of the Penicillium genus elucidates a diverse pangenome and 15 lateral gene transfer events.</title>
        <authorList>
            <person name="Petersen C."/>
            <person name="Sorensen T."/>
            <person name="Nielsen M.R."/>
            <person name="Sondergaard T.E."/>
            <person name="Sorensen J.L."/>
            <person name="Fitzpatrick D.A."/>
            <person name="Frisvad J.C."/>
            <person name="Nielsen K.L."/>
        </authorList>
    </citation>
    <scope>NUCLEOTIDE SEQUENCE</scope>
    <source>
        <strain evidence="7">IBT 29864</strain>
    </source>
</reference>
<dbReference type="EMBL" id="JAPZBS010000005">
    <property type="protein sequence ID" value="KAJ5371230.1"/>
    <property type="molecule type" value="Genomic_DNA"/>
</dbReference>
<gene>
    <name evidence="7" type="ORF">N7496_007322</name>
</gene>
<dbReference type="PANTHER" id="PTHR10869">
    <property type="entry name" value="PROLYL 4-HYDROXYLASE ALPHA SUBUNIT"/>
    <property type="match status" value="1"/>
</dbReference>
<keyword evidence="5" id="KW-0408">Iron</keyword>
<evidence type="ECO:0000256" key="5">
    <source>
        <dbReference type="ARBA" id="ARBA00023004"/>
    </source>
</evidence>
<dbReference type="PROSITE" id="PS51471">
    <property type="entry name" value="FE2OG_OXY"/>
    <property type="match status" value="1"/>
</dbReference>
<dbReference type="InterPro" id="IPR044862">
    <property type="entry name" value="Pro_4_hyd_alph_FE2OG_OXY"/>
</dbReference>
<evidence type="ECO:0000256" key="4">
    <source>
        <dbReference type="ARBA" id="ARBA00023002"/>
    </source>
</evidence>
<comment type="cofactor">
    <cofactor evidence="1">
        <name>L-ascorbate</name>
        <dbReference type="ChEBI" id="CHEBI:38290"/>
    </cofactor>
</comment>
<organism evidence="7 8">
    <name type="scientific">Penicillium cataractarum</name>
    <dbReference type="NCBI Taxonomy" id="2100454"/>
    <lineage>
        <taxon>Eukaryota</taxon>
        <taxon>Fungi</taxon>
        <taxon>Dikarya</taxon>
        <taxon>Ascomycota</taxon>
        <taxon>Pezizomycotina</taxon>
        <taxon>Eurotiomycetes</taxon>
        <taxon>Eurotiomycetidae</taxon>
        <taxon>Eurotiales</taxon>
        <taxon>Aspergillaceae</taxon>
        <taxon>Penicillium</taxon>
    </lineage>
</organism>
<evidence type="ECO:0000256" key="1">
    <source>
        <dbReference type="ARBA" id="ARBA00001961"/>
    </source>
</evidence>
<keyword evidence="8" id="KW-1185">Reference proteome</keyword>
<evidence type="ECO:0000256" key="2">
    <source>
        <dbReference type="ARBA" id="ARBA00022723"/>
    </source>
</evidence>
<protein>
    <recommendedName>
        <fullName evidence="6">Fe2OG dioxygenase domain-containing protein</fullName>
    </recommendedName>
</protein>
<proteinExistence type="predicted"/>
<reference evidence="7" key="1">
    <citation type="submission" date="2022-11" db="EMBL/GenBank/DDBJ databases">
        <authorList>
            <person name="Petersen C."/>
        </authorList>
    </citation>
    <scope>NUCLEOTIDE SEQUENCE</scope>
    <source>
        <strain evidence="7">IBT 29864</strain>
    </source>
</reference>
<dbReference type="Pfam" id="PF13640">
    <property type="entry name" value="2OG-FeII_Oxy_3"/>
    <property type="match status" value="1"/>
</dbReference>
<evidence type="ECO:0000256" key="3">
    <source>
        <dbReference type="ARBA" id="ARBA00022964"/>
    </source>
</evidence>
<dbReference type="InterPro" id="IPR006620">
    <property type="entry name" value="Pro_4_hyd_alph"/>
</dbReference>
<dbReference type="PANTHER" id="PTHR10869:SF246">
    <property type="entry name" value="TRANSMEMBRANE PROLYL 4-HYDROXYLASE"/>
    <property type="match status" value="1"/>
</dbReference>
<dbReference type="SMART" id="SM00702">
    <property type="entry name" value="P4Hc"/>
    <property type="match status" value="1"/>
</dbReference>
<dbReference type="GO" id="GO:0031418">
    <property type="term" value="F:L-ascorbic acid binding"/>
    <property type="evidence" value="ECO:0007669"/>
    <property type="project" value="InterPro"/>
</dbReference>
<evidence type="ECO:0000313" key="7">
    <source>
        <dbReference type="EMBL" id="KAJ5371230.1"/>
    </source>
</evidence>
<dbReference type="RefSeq" id="XP_056555664.1">
    <property type="nucleotide sequence ID" value="XM_056700251.1"/>
</dbReference>
<feature type="domain" description="Fe2OG dioxygenase" evidence="6">
    <location>
        <begin position="144"/>
        <end position="272"/>
    </location>
</feature>
<dbReference type="GO" id="GO:0005506">
    <property type="term" value="F:iron ion binding"/>
    <property type="evidence" value="ECO:0007669"/>
    <property type="project" value="InterPro"/>
</dbReference>